<evidence type="ECO:0000313" key="3">
    <source>
        <dbReference type="Proteomes" id="UP000027778"/>
    </source>
</evidence>
<dbReference type="Proteomes" id="UP000027778">
    <property type="component" value="Unassembled WGS sequence"/>
</dbReference>
<proteinExistence type="predicted"/>
<feature type="domain" description="Beta-lactamase-related" evidence="1">
    <location>
        <begin position="108"/>
        <end position="399"/>
    </location>
</feature>
<dbReference type="eggNOG" id="COG1680">
    <property type="taxonomic scope" value="Bacteria"/>
</dbReference>
<dbReference type="PANTHER" id="PTHR43283">
    <property type="entry name" value="BETA-LACTAMASE-RELATED"/>
    <property type="match status" value="1"/>
</dbReference>
<evidence type="ECO:0000259" key="1">
    <source>
        <dbReference type="Pfam" id="PF00144"/>
    </source>
</evidence>
<dbReference type="STRING" id="574375.AZF08_14880"/>
<dbReference type="PANTHER" id="PTHR43283:SF7">
    <property type="entry name" value="BETA-LACTAMASE-RELATED DOMAIN-CONTAINING PROTEIN"/>
    <property type="match status" value="1"/>
</dbReference>
<dbReference type="InterPro" id="IPR001466">
    <property type="entry name" value="Beta-lactam-related"/>
</dbReference>
<dbReference type="FunFam" id="3.40.710.10:FF:000079">
    <property type="entry name" value="6-aminohexanoate-dimer hydrolase"/>
    <property type="match status" value="1"/>
</dbReference>
<dbReference type="InterPro" id="IPR050789">
    <property type="entry name" value="Diverse_Enzym_Activities"/>
</dbReference>
<organism evidence="2 3">
    <name type="scientific">Bacillus gaemokensis</name>
    <dbReference type="NCBI Taxonomy" id="574375"/>
    <lineage>
        <taxon>Bacteria</taxon>
        <taxon>Bacillati</taxon>
        <taxon>Bacillota</taxon>
        <taxon>Bacilli</taxon>
        <taxon>Bacillales</taxon>
        <taxon>Bacillaceae</taxon>
        <taxon>Bacillus</taxon>
        <taxon>Bacillus cereus group</taxon>
    </lineage>
</organism>
<dbReference type="EMBL" id="JOTM01000018">
    <property type="protein sequence ID" value="KEK23259.1"/>
    <property type="molecule type" value="Genomic_DNA"/>
</dbReference>
<gene>
    <name evidence="2" type="ORF">BAGA_10030</name>
</gene>
<name>A0A073K7I4_9BACI</name>
<dbReference type="RefSeq" id="WP_033675857.1">
    <property type="nucleotide sequence ID" value="NZ_JOTM01000018.1"/>
</dbReference>
<accession>A0A073K7I4</accession>
<reference evidence="2 3" key="1">
    <citation type="submission" date="2014-06" db="EMBL/GenBank/DDBJ databases">
        <title>Draft genome sequence of Bacillus gaemokensis JCM 15801 (MCCC 1A00707).</title>
        <authorList>
            <person name="Lai Q."/>
            <person name="Liu Y."/>
            <person name="Shao Z."/>
        </authorList>
    </citation>
    <scope>NUCLEOTIDE SEQUENCE [LARGE SCALE GENOMIC DNA]</scope>
    <source>
        <strain evidence="2 3">JCM 15801</strain>
    </source>
</reference>
<dbReference type="InterPro" id="IPR012338">
    <property type="entry name" value="Beta-lactam/transpept-like"/>
</dbReference>
<comment type="caution">
    <text evidence="2">The sequence shown here is derived from an EMBL/GenBank/DDBJ whole genome shotgun (WGS) entry which is preliminary data.</text>
</comment>
<dbReference type="GO" id="GO:0016787">
    <property type="term" value="F:hydrolase activity"/>
    <property type="evidence" value="ECO:0007669"/>
    <property type="project" value="UniProtKB-KW"/>
</dbReference>
<dbReference type="SUPFAM" id="SSF56601">
    <property type="entry name" value="beta-lactamase/transpeptidase-like"/>
    <property type="match status" value="1"/>
</dbReference>
<keyword evidence="2" id="KW-0378">Hydrolase</keyword>
<dbReference type="Gene3D" id="3.40.710.10">
    <property type="entry name" value="DD-peptidase/beta-lactamase superfamily"/>
    <property type="match status" value="1"/>
</dbReference>
<dbReference type="OrthoDB" id="9770183at2"/>
<keyword evidence="3" id="KW-1185">Reference proteome</keyword>
<dbReference type="AlphaFoldDB" id="A0A073K7I4"/>
<sequence length="420" mass="47218">MNLKRSPLLLLMLTLLFVITGLGFTFFKQSKITPSKENVTKANWLQDPYLRWSYTHMKELALTTDVKNDPKHVSIFPTALQNLDDYSVKQTNGRTIPLNKLLNQNKTDAFVVVHNGKLVYEQYFNGYKQNTPHGMASLAKVFTGSLVQSLAEEKLIDVNESAETYVKELRNTPFGKATIQQLMDMQVSAEYPTHGYIQRGLENQDAQLYLASNILPRSKNYDGPMKIYDMLREAKETAPPGTHFSYNNGSAETLGWIIRTVTGKSLAENVSERIWSQIGMEENAYYVTDETGVEQASAGLNATARDMARFGQLLLNNGHYNGIQVLPSSISEEVKNIQEGELAIGHGASTSYHNQWWIPHNEHGAFEVLGSYGQCLYIDPKANMVIVHFSSNAEPSGDVHSTYSNMYVDIAKYLEQLSHK</sequence>
<dbReference type="Pfam" id="PF00144">
    <property type="entry name" value="Beta-lactamase"/>
    <property type="match status" value="1"/>
</dbReference>
<evidence type="ECO:0000313" key="2">
    <source>
        <dbReference type="EMBL" id="KEK23259.1"/>
    </source>
</evidence>
<protein>
    <submittedName>
        <fullName evidence="2">6-aminohexanoate hydrolase</fullName>
    </submittedName>
</protein>